<name>A0A2N0ZJX8_9BACI</name>
<evidence type="ECO:0000259" key="3">
    <source>
        <dbReference type="Pfam" id="PF01551"/>
    </source>
</evidence>
<dbReference type="Pfam" id="PF01551">
    <property type="entry name" value="Peptidase_M23"/>
    <property type="match status" value="1"/>
</dbReference>
<dbReference type="InterPro" id="IPR050570">
    <property type="entry name" value="Cell_wall_metabolism_enzyme"/>
</dbReference>
<organism evidence="4 5">
    <name type="scientific">Cytobacillus horneckiae</name>
    <dbReference type="NCBI Taxonomy" id="549687"/>
    <lineage>
        <taxon>Bacteria</taxon>
        <taxon>Bacillati</taxon>
        <taxon>Bacillota</taxon>
        <taxon>Bacilli</taxon>
        <taxon>Bacillales</taxon>
        <taxon>Bacillaceae</taxon>
        <taxon>Cytobacillus</taxon>
    </lineage>
</organism>
<dbReference type="EMBL" id="PISD01000011">
    <property type="protein sequence ID" value="PKG29818.1"/>
    <property type="molecule type" value="Genomic_DNA"/>
</dbReference>
<keyword evidence="2" id="KW-0812">Transmembrane</keyword>
<dbReference type="CDD" id="cd12797">
    <property type="entry name" value="M23_peptidase"/>
    <property type="match status" value="1"/>
</dbReference>
<proteinExistence type="predicted"/>
<accession>A0A2N0ZJX8</accession>
<evidence type="ECO:0000256" key="2">
    <source>
        <dbReference type="SAM" id="Phobius"/>
    </source>
</evidence>
<dbReference type="SUPFAM" id="SSF51261">
    <property type="entry name" value="Duplicated hybrid motif"/>
    <property type="match status" value="1"/>
</dbReference>
<evidence type="ECO:0000256" key="1">
    <source>
        <dbReference type="SAM" id="MobiDB-lite"/>
    </source>
</evidence>
<dbReference type="RefSeq" id="WP_066191688.1">
    <property type="nucleotide sequence ID" value="NZ_JAFDQP010000007.1"/>
</dbReference>
<dbReference type="Proteomes" id="UP000233343">
    <property type="component" value="Unassembled WGS sequence"/>
</dbReference>
<reference evidence="4 5" key="1">
    <citation type="journal article" date="2010" name="Int. J. Syst. Evol. Microbiol.">
        <title>Bacillus horneckiae sp. nov., isolated from a spacecraft-assembly clean room.</title>
        <authorList>
            <person name="Vaishampayan P."/>
            <person name="Probst A."/>
            <person name="Krishnamurthi S."/>
            <person name="Ghosh S."/>
            <person name="Osman S."/>
            <person name="McDowall A."/>
            <person name="Ruckmani A."/>
            <person name="Mayilraj S."/>
            <person name="Venkateswaran K."/>
        </authorList>
    </citation>
    <scope>NUCLEOTIDE SEQUENCE [LARGE SCALE GENOMIC DNA]</scope>
    <source>
        <strain evidence="5">1PO1SC</strain>
    </source>
</reference>
<dbReference type="Gene3D" id="2.70.70.10">
    <property type="entry name" value="Glucose Permease (Domain IIA)"/>
    <property type="match status" value="1"/>
</dbReference>
<keyword evidence="2" id="KW-1133">Transmembrane helix</keyword>
<dbReference type="PANTHER" id="PTHR21666">
    <property type="entry name" value="PEPTIDASE-RELATED"/>
    <property type="match status" value="1"/>
</dbReference>
<feature type="domain" description="M23ase beta-sheet core" evidence="3">
    <location>
        <begin position="160"/>
        <end position="249"/>
    </location>
</feature>
<evidence type="ECO:0000313" key="4">
    <source>
        <dbReference type="EMBL" id="PKG29818.1"/>
    </source>
</evidence>
<dbReference type="InterPro" id="IPR016047">
    <property type="entry name" value="M23ase_b-sheet_dom"/>
</dbReference>
<feature type="region of interest" description="Disordered" evidence="1">
    <location>
        <begin position="1"/>
        <end position="29"/>
    </location>
</feature>
<dbReference type="GO" id="GO:0004222">
    <property type="term" value="F:metalloendopeptidase activity"/>
    <property type="evidence" value="ECO:0007669"/>
    <property type="project" value="TreeGrafter"/>
</dbReference>
<dbReference type="InterPro" id="IPR011055">
    <property type="entry name" value="Dup_hybrid_motif"/>
</dbReference>
<dbReference type="AlphaFoldDB" id="A0A2N0ZJX8"/>
<gene>
    <name evidence="4" type="ORF">CWS20_06185</name>
</gene>
<feature type="compositionally biased region" description="Basic and acidic residues" evidence="1">
    <location>
        <begin position="19"/>
        <end position="29"/>
    </location>
</feature>
<feature type="compositionally biased region" description="Basic and acidic residues" evidence="1">
    <location>
        <begin position="1"/>
        <end position="10"/>
    </location>
</feature>
<keyword evidence="5" id="KW-1185">Reference proteome</keyword>
<comment type="caution">
    <text evidence="4">The sequence shown here is derived from an EMBL/GenBank/DDBJ whole genome shotgun (WGS) entry which is preliminary data.</text>
</comment>
<sequence length="256" mass="29389">MSSRADEIRRKMAKRKKERERLNKNNDHHLVWPEDEERHGFNQLPSYDGPPGDKNSHPLFRKEVFFFKILASACLFLIVAILFKNDSDTFTDARVFVEKSMEQSFQFAAVSKWYEEKFGTTFALLPTKEKEQAEEAEPSGYALPASAKILEEFDDNGQRILIETNQGEKVEAMNEGLVEYAGEKEGFGKTVIIQHADESQSWYGNLEEITVKPFEYIKKGKDVGQAATTEDGKGLFYFAIKKDESFVDPYQVIPFE</sequence>
<feature type="transmembrane region" description="Helical" evidence="2">
    <location>
        <begin position="64"/>
        <end position="83"/>
    </location>
</feature>
<dbReference type="PANTHER" id="PTHR21666:SF274">
    <property type="entry name" value="STAGE IV SPORULATION PROTEIN FA"/>
    <property type="match status" value="1"/>
</dbReference>
<evidence type="ECO:0000313" key="5">
    <source>
        <dbReference type="Proteomes" id="UP000233343"/>
    </source>
</evidence>
<protein>
    <submittedName>
        <fullName evidence="4">M23 family peptidase</fullName>
    </submittedName>
</protein>
<keyword evidence="2" id="KW-0472">Membrane</keyword>
<feature type="region of interest" description="Disordered" evidence="1">
    <location>
        <begin position="34"/>
        <end position="53"/>
    </location>
</feature>